<dbReference type="Pfam" id="PF00106">
    <property type="entry name" value="adh_short"/>
    <property type="match status" value="1"/>
</dbReference>
<comment type="similarity">
    <text evidence="1">Belongs to the short-chain dehydrogenases/reductases (SDR) family.</text>
</comment>
<dbReference type="PANTHER" id="PTHR43544:SF7">
    <property type="entry name" value="NADB-LER2"/>
    <property type="match status" value="1"/>
</dbReference>
<dbReference type="Proteomes" id="UP000322245">
    <property type="component" value="Unassembled WGS sequence"/>
</dbReference>
<keyword evidence="5" id="KW-1185">Reference proteome</keyword>
<dbReference type="InterPro" id="IPR051468">
    <property type="entry name" value="Fungal_SecMetab_SDRs"/>
</dbReference>
<dbReference type="InterPro" id="IPR036291">
    <property type="entry name" value="NAD(P)-bd_dom_sf"/>
</dbReference>
<evidence type="ECO:0000313" key="5">
    <source>
        <dbReference type="Proteomes" id="UP000322245"/>
    </source>
</evidence>
<reference evidence="4 5" key="1">
    <citation type="submission" date="2017-05" db="EMBL/GenBank/DDBJ databases">
        <title>The Genome Sequence of Tsuchiyaea wingfieldii DSM 27421.</title>
        <authorList>
            <person name="Cuomo C."/>
            <person name="Passer A."/>
            <person name="Billmyre B."/>
            <person name="Heitman J."/>
        </authorList>
    </citation>
    <scope>NUCLEOTIDE SEQUENCE [LARGE SCALE GENOMIC DNA]</scope>
    <source>
        <strain evidence="4 5">DSM 27421</strain>
    </source>
</reference>
<sequence>MPDKTVLITGANRGQVLNYRLIGRELTRLYLEKGWRVVAAARDPTKVAQEGKVVIIKIDSSSPTDAQEAVEELKSKHNITHLDVVIANAAVAPTPSLLASASISELSTGLITNVSGPLALYQATRPLLSDEDAFVVITSTVGSVFGEWMPYLGAYGATKTALNFLVRGIHIEEPKLKVFAVNPGWVNTDMGNAGAALAGLGAPPDKLSDTVPGMITVIDEATKEKSSGLLWNHDGTRISF</sequence>
<dbReference type="Gene3D" id="3.40.50.720">
    <property type="entry name" value="NAD(P)-binding Rossmann-like Domain"/>
    <property type="match status" value="1"/>
</dbReference>
<evidence type="ECO:0000313" key="4">
    <source>
        <dbReference type="EMBL" id="TYJ56269.1"/>
    </source>
</evidence>
<dbReference type="SUPFAM" id="SSF51735">
    <property type="entry name" value="NAD(P)-binding Rossmann-fold domains"/>
    <property type="match status" value="1"/>
</dbReference>
<protein>
    <recommendedName>
        <fullName evidence="6">Ketoreductase (KR) domain-containing protein</fullName>
    </recommendedName>
</protein>
<dbReference type="GO" id="GO:0005737">
    <property type="term" value="C:cytoplasm"/>
    <property type="evidence" value="ECO:0007669"/>
    <property type="project" value="TreeGrafter"/>
</dbReference>
<comment type="caution">
    <text evidence="4">The sequence shown here is derived from an EMBL/GenBank/DDBJ whole genome shotgun (WGS) entry which is preliminary data.</text>
</comment>
<evidence type="ECO:0000256" key="3">
    <source>
        <dbReference type="ARBA" id="ARBA00023002"/>
    </source>
</evidence>
<dbReference type="InterPro" id="IPR002347">
    <property type="entry name" value="SDR_fam"/>
</dbReference>
<dbReference type="EMBL" id="NIDF01000026">
    <property type="protein sequence ID" value="TYJ56269.1"/>
    <property type="molecule type" value="Genomic_DNA"/>
</dbReference>
<dbReference type="GO" id="GO:0016491">
    <property type="term" value="F:oxidoreductase activity"/>
    <property type="evidence" value="ECO:0007669"/>
    <property type="project" value="UniProtKB-KW"/>
</dbReference>
<keyword evidence="3" id="KW-0560">Oxidoreductase</keyword>
<evidence type="ECO:0000256" key="1">
    <source>
        <dbReference type="ARBA" id="ARBA00006484"/>
    </source>
</evidence>
<gene>
    <name evidence="4" type="ORF">B9479_002954</name>
</gene>
<evidence type="ECO:0008006" key="6">
    <source>
        <dbReference type="Google" id="ProtNLM"/>
    </source>
</evidence>
<dbReference type="PRINTS" id="PR00081">
    <property type="entry name" value="GDHRDH"/>
</dbReference>
<keyword evidence="2" id="KW-0521">NADP</keyword>
<dbReference type="PANTHER" id="PTHR43544">
    <property type="entry name" value="SHORT-CHAIN DEHYDROGENASE/REDUCTASE"/>
    <property type="match status" value="1"/>
</dbReference>
<proteinExistence type="inferred from homology"/>
<dbReference type="AlphaFoldDB" id="A0A5D3B1E7"/>
<accession>A0A5D3B1E7</accession>
<name>A0A5D3B1E7_9TREE</name>
<organism evidence="4 5">
    <name type="scientific">Cryptococcus floricola</name>
    <dbReference type="NCBI Taxonomy" id="2591691"/>
    <lineage>
        <taxon>Eukaryota</taxon>
        <taxon>Fungi</taxon>
        <taxon>Dikarya</taxon>
        <taxon>Basidiomycota</taxon>
        <taxon>Agaricomycotina</taxon>
        <taxon>Tremellomycetes</taxon>
        <taxon>Tremellales</taxon>
        <taxon>Cryptococcaceae</taxon>
        <taxon>Cryptococcus</taxon>
    </lineage>
</organism>
<evidence type="ECO:0000256" key="2">
    <source>
        <dbReference type="ARBA" id="ARBA00022857"/>
    </source>
</evidence>